<feature type="domain" description="Hemerythrin-like" evidence="2">
    <location>
        <begin position="3"/>
        <end position="118"/>
    </location>
</feature>
<gene>
    <name evidence="3" type="ORF">QWI16_01145</name>
</gene>
<name>A0ABT8TEM5_9GAMM</name>
<evidence type="ECO:0000256" key="1">
    <source>
        <dbReference type="SAM" id="MobiDB-lite"/>
    </source>
</evidence>
<dbReference type="CDD" id="cd12108">
    <property type="entry name" value="Hr-like"/>
    <property type="match status" value="1"/>
</dbReference>
<protein>
    <submittedName>
        <fullName evidence="3">Hemerythrin domain-containing protein</fullName>
    </submittedName>
</protein>
<organism evidence="3 4">
    <name type="scientific">Gilvimarinus algae</name>
    <dbReference type="NCBI Taxonomy" id="3058037"/>
    <lineage>
        <taxon>Bacteria</taxon>
        <taxon>Pseudomonadati</taxon>
        <taxon>Pseudomonadota</taxon>
        <taxon>Gammaproteobacteria</taxon>
        <taxon>Cellvibrionales</taxon>
        <taxon>Cellvibrionaceae</taxon>
        <taxon>Gilvimarinus</taxon>
    </lineage>
</organism>
<dbReference type="RefSeq" id="WP_302710876.1">
    <property type="nucleotide sequence ID" value="NZ_JAULRT010000031.1"/>
</dbReference>
<sequence length="156" mass="18146">MSIYAYLKKDHEKIKALMDKIKVLGPEESSERSELFNQLKATIITHSKAEEKAFYDPLKNHPETREQVKHGEEEHQQSDQLLSELTDPSLTGSAWFQKFLTLKESLEHHIEEEEKDVFFDARRALDGEQAEFMEAAMRTEKQRQVADSSISKRPNI</sequence>
<proteinExistence type="predicted"/>
<dbReference type="EMBL" id="JAULRT010000031">
    <property type="protein sequence ID" value="MDO3380757.1"/>
    <property type="molecule type" value="Genomic_DNA"/>
</dbReference>
<comment type="caution">
    <text evidence="3">The sequence shown here is derived from an EMBL/GenBank/DDBJ whole genome shotgun (WGS) entry which is preliminary data.</text>
</comment>
<dbReference type="Pfam" id="PF01814">
    <property type="entry name" value="Hemerythrin"/>
    <property type="match status" value="1"/>
</dbReference>
<dbReference type="Gene3D" id="1.20.120.520">
    <property type="entry name" value="nmb1532 protein domain like"/>
    <property type="match status" value="1"/>
</dbReference>
<evidence type="ECO:0000313" key="3">
    <source>
        <dbReference type="EMBL" id="MDO3380757.1"/>
    </source>
</evidence>
<dbReference type="InterPro" id="IPR012312">
    <property type="entry name" value="Hemerythrin-like"/>
</dbReference>
<accession>A0ABT8TEM5</accession>
<dbReference type="PANTHER" id="PTHR35585:SF1">
    <property type="entry name" value="HHE DOMAIN PROTEIN (AFU_ORTHOLOGUE AFUA_4G00730)"/>
    <property type="match status" value="1"/>
</dbReference>
<evidence type="ECO:0000313" key="4">
    <source>
        <dbReference type="Proteomes" id="UP001168380"/>
    </source>
</evidence>
<evidence type="ECO:0000259" key="2">
    <source>
        <dbReference type="Pfam" id="PF01814"/>
    </source>
</evidence>
<keyword evidence="4" id="KW-1185">Reference proteome</keyword>
<dbReference type="PANTHER" id="PTHR35585">
    <property type="entry name" value="HHE DOMAIN PROTEIN (AFU_ORTHOLOGUE AFUA_4G00730)"/>
    <property type="match status" value="1"/>
</dbReference>
<feature type="region of interest" description="Disordered" evidence="1">
    <location>
        <begin position="53"/>
        <end position="81"/>
    </location>
</feature>
<reference evidence="3" key="1">
    <citation type="submission" date="2023-07" db="EMBL/GenBank/DDBJ databases">
        <title>Gilvimarinus algae sp. nov., isolated from the surface of Kelp.</title>
        <authorList>
            <person name="Sun Y.Y."/>
            <person name="Gong Y."/>
            <person name="Du Z.J."/>
        </authorList>
    </citation>
    <scope>NUCLEOTIDE SEQUENCE</scope>
    <source>
        <strain evidence="3">SDUM040014</strain>
    </source>
</reference>
<feature type="compositionally biased region" description="Basic and acidic residues" evidence="1">
    <location>
        <begin position="53"/>
        <end position="77"/>
    </location>
</feature>
<dbReference type="Proteomes" id="UP001168380">
    <property type="component" value="Unassembled WGS sequence"/>
</dbReference>